<sequence length="171" mass="18831">MRQTASPCKVGVGWDGVVVKQREAREESNVIINTSSQHGGPYERKGNQTYQRVWGPRLGKDGELVSLRCFVCAEESFSGTVFGHFVGGGYGAGVGLKLPGLSFLVVYEQEGVFIHSSSGNDDQESLLSGTLRVIEKETDVIVDWRPMDDSLDSSNILYARKIDIRRATQMD</sequence>
<evidence type="ECO:0000313" key="1">
    <source>
        <dbReference type="EMBL" id="KAH8007225.1"/>
    </source>
</evidence>
<comment type="caution">
    <text evidence="1">The sequence shown here is derived from an EMBL/GenBank/DDBJ whole genome shotgun (WGS) entry which is preliminary data.</text>
</comment>
<name>A0ACB8FPL1_9SAUR</name>
<organism evidence="1 2">
    <name type="scientific">Sphaerodactylus townsendi</name>
    <dbReference type="NCBI Taxonomy" id="933632"/>
    <lineage>
        <taxon>Eukaryota</taxon>
        <taxon>Metazoa</taxon>
        <taxon>Chordata</taxon>
        <taxon>Craniata</taxon>
        <taxon>Vertebrata</taxon>
        <taxon>Euteleostomi</taxon>
        <taxon>Lepidosauria</taxon>
        <taxon>Squamata</taxon>
        <taxon>Bifurcata</taxon>
        <taxon>Gekkota</taxon>
        <taxon>Sphaerodactylidae</taxon>
        <taxon>Sphaerodactylus</taxon>
    </lineage>
</organism>
<evidence type="ECO:0000313" key="2">
    <source>
        <dbReference type="Proteomes" id="UP000827872"/>
    </source>
</evidence>
<protein>
    <submittedName>
        <fullName evidence="1">Uncharacterized protein</fullName>
    </submittedName>
</protein>
<keyword evidence="2" id="KW-1185">Reference proteome</keyword>
<proteinExistence type="predicted"/>
<accession>A0ACB8FPL1</accession>
<gene>
    <name evidence="1" type="ORF">K3G42_019020</name>
</gene>
<dbReference type="EMBL" id="CM037619">
    <property type="protein sequence ID" value="KAH8007225.1"/>
    <property type="molecule type" value="Genomic_DNA"/>
</dbReference>
<dbReference type="Proteomes" id="UP000827872">
    <property type="component" value="Linkage Group LG06"/>
</dbReference>
<reference evidence="1" key="1">
    <citation type="submission" date="2021-08" db="EMBL/GenBank/DDBJ databases">
        <title>The first chromosome-level gecko genome reveals the dynamic sex chromosomes of Neotropical dwarf geckos (Sphaerodactylidae: Sphaerodactylus).</title>
        <authorList>
            <person name="Pinto B.J."/>
            <person name="Keating S.E."/>
            <person name="Gamble T."/>
        </authorList>
    </citation>
    <scope>NUCLEOTIDE SEQUENCE</scope>
    <source>
        <strain evidence="1">TG3544</strain>
    </source>
</reference>